<sequence>MNQKLVKNLLAASVASLMFGAAGQAVAGSHSNPAANVTDSSGAVVIDGSGECVRTSSWAPEYVRHSQCAGYIEETAEAPEPDPEPAPAPSPEPEFETTTLSAEVLFEFDSAELRSEGRSELRDLVADLTAEGASYTSVLVEGHTCTIGPADYNQGLSERRAQSVADFLASEGIRESDIESMGHGEDRPTADNSTREGREANRRVEVTSDVERRVD</sequence>
<feature type="region of interest" description="Disordered" evidence="5">
    <location>
        <begin position="76"/>
        <end position="97"/>
    </location>
</feature>
<evidence type="ECO:0000259" key="7">
    <source>
        <dbReference type="PROSITE" id="PS51123"/>
    </source>
</evidence>
<dbReference type="InterPro" id="IPR006664">
    <property type="entry name" value="OMP_bac"/>
</dbReference>
<dbReference type="GO" id="GO:0009279">
    <property type="term" value="C:cell outer membrane"/>
    <property type="evidence" value="ECO:0007669"/>
    <property type="project" value="UniProtKB-SubCell"/>
</dbReference>
<keyword evidence="8" id="KW-0966">Cell projection</keyword>
<protein>
    <submittedName>
        <fullName evidence="8">Flagellar motor protein MotB</fullName>
    </submittedName>
</protein>
<dbReference type="AlphaFoldDB" id="A0A1V2ZV12"/>
<dbReference type="PRINTS" id="PR01021">
    <property type="entry name" value="OMPADOMAIN"/>
</dbReference>
<keyword evidence="8" id="KW-0969">Cilium</keyword>
<organism evidence="8 9">
    <name type="scientific">Thioalkalivibrio halophilus</name>
    <dbReference type="NCBI Taxonomy" id="252474"/>
    <lineage>
        <taxon>Bacteria</taxon>
        <taxon>Pseudomonadati</taxon>
        <taxon>Pseudomonadota</taxon>
        <taxon>Gammaproteobacteria</taxon>
        <taxon>Chromatiales</taxon>
        <taxon>Ectothiorhodospiraceae</taxon>
        <taxon>Thioalkalivibrio</taxon>
    </lineage>
</organism>
<dbReference type="Proteomes" id="UP000189177">
    <property type="component" value="Unassembled WGS sequence"/>
</dbReference>
<feature type="chain" id="PRO_5010732329" evidence="6">
    <location>
        <begin position="28"/>
        <end position="215"/>
    </location>
</feature>
<dbReference type="CDD" id="cd07185">
    <property type="entry name" value="OmpA_C-like"/>
    <property type="match status" value="1"/>
</dbReference>
<evidence type="ECO:0000313" key="8">
    <source>
        <dbReference type="EMBL" id="OOC08980.1"/>
    </source>
</evidence>
<comment type="subcellular location">
    <subcellularLocation>
        <location evidence="1">Cell outer membrane</location>
    </subcellularLocation>
</comment>
<evidence type="ECO:0000256" key="2">
    <source>
        <dbReference type="ARBA" id="ARBA00023136"/>
    </source>
</evidence>
<dbReference type="Pfam" id="PF00691">
    <property type="entry name" value="OmpA"/>
    <property type="match status" value="1"/>
</dbReference>
<dbReference type="EMBL" id="MUZR01000071">
    <property type="protein sequence ID" value="OOC08980.1"/>
    <property type="molecule type" value="Genomic_DNA"/>
</dbReference>
<gene>
    <name evidence="8" type="ORF">B1A74_13470</name>
</gene>
<dbReference type="PANTHER" id="PTHR30329:SF21">
    <property type="entry name" value="LIPOPROTEIN YIAD-RELATED"/>
    <property type="match status" value="1"/>
</dbReference>
<reference evidence="8 9" key="1">
    <citation type="submission" date="2017-02" db="EMBL/GenBank/DDBJ databases">
        <title>Genomic diversity within the haloalkaliphilic genus Thioalkalivibrio.</title>
        <authorList>
            <person name="Ahn A.-C."/>
            <person name="Meier-Kolthoff J."/>
            <person name="Overmars L."/>
            <person name="Richter M."/>
            <person name="Woyke T."/>
            <person name="Sorokin D.Y."/>
            <person name="Muyzer G."/>
        </authorList>
    </citation>
    <scope>NUCLEOTIDE SEQUENCE [LARGE SCALE GENOMIC DNA]</scope>
    <source>
        <strain evidence="8 9">HL17</strain>
    </source>
</reference>
<proteinExistence type="predicted"/>
<evidence type="ECO:0000256" key="1">
    <source>
        <dbReference type="ARBA" id="ARBA00004442"/>
    </source>
</evidence>
<dbReference type="RefSeq" id="WP_024328265.1">
    <property type="nucleotide sequence ID" value="NZ_MUZR01000071.1"/>
</dbReference>
<keyword evidence="6" id="KW-0732">Signal</keyword>
<dbReference type="STRING" id="252474.B1A74_13470"/>
<keyword evidence="2 4" id="KW-0472">Membrane</keyword>
<dbReference type="InterPro" id="IPR006665">
    <property type="entry name" value="OmpA-like"/>
</dbReference>
<dbReference type="InterPro" id="IPR050330">
    <property type="entry name" value="Bact_OuterMem_StrucFunc"/>
</dbReference>
<dbReference type="SUPFAM" id="SSF103088">
    <property type="entry name" value="OmpA-like"/>
    <property type="match status" value="1"/>
</dbReference>
<evidence type="ECO:0000256" key="3">
    <source>
        <dbReference type="ARBA" id="ARBA00023237"/>
    </source>
</evidence>
<dbReference type="Gene3D" id="3.30.1330.60">
    <property type="entry name" value="OmpA-like domain"/>
    <property type="match status" value="1"/>
</dbReference>
<feature type="compositionally biased region" description="Basic and acidic residues" evidence="5">
    <location>
        <begin position="172"/>
        <end position="215"/>
    </location>
</feature>
<keyword evidence="8" id="KW-0282">Flagellum</keyword>
<keyword evidence="9" id="KW-1185">Reference proteome</keyword>
<dbReference type="PROSITE" id="PS51123">
    <property type="entry name" value="OMPA_2"/>
    <property type="match status" value="1"/>
</dbReference>
<dbReference type="InterPro" id="IPR036737">
    <property type="entry name" value="OmpA-like_sf"/>
</dbReference>
<accession>A0A1V2ZV12</accession>
<evidence type="ECO:0000256" key="4">
    <source>
        <dbReference type="PROSITE-ProRule" id="PRU00473"/>
    </source>
</evidence>
<name>A0A1V2ZV12_9GAMM</name>
<feature type="region of interest" description="Disordered" evidence="5">
    <location>
        <begin position="171"/>
        <end position="215"/>
    </location>
</feature>
<evidence type="ECO:0000256" key="6">
    <source>
        <dbReference type="SAM" id="SignalP"/>
    </source>
</evidence>
<feature type="signal peptide" evidence="6">
    <location>
        <begin position="1"/>
        <end position="27"/>
    </location>
</feature>
<evidence type="ECO:0000256" key="5">
    <source>
        <dbReference type="SAM" id="MobiDB-lite"/>
    </source>
</evidence>
<dbReference type="PANTHER" id="PTHR30329">
    <property type="entry name" value="STATOR ELEMENT OF FLAGELLAR MOTOR COMPLEX"/>
    <property type="match status" value="1"/>
</dbReference>
<evidence type="ECO:0000313" key="9">
    <source>
        <dbReference type="Proteomes" id="UP000189177"/>
    </source>
</evidence>
<dbReference type="OrthoDB" id="9805832at2"/>
<feature type="domain" description="OmpA-like" evidence="7">
    <location>
        <begin position="93"/>
        <end position="212"/>
    </location>
</feature>
<keyword evidence="3" id="KW-0998">Cell outer membrane</keyword>
<comment type="caution">
    <text evidence="8">The sequence shown here is derived from an EMBL/GenBank/DDBJ whole genome shotgun (WGS) entry which is preliminary data.</text>
</comment>